<keyword evidence="2" id="KW-1185">Reference proteome</keyword>
<dbReference type="Proteomes" id="UP000053235">
    <property type="component" value="Unassembled WGS sequence"/>
</dbReference>
<organism evidence="1 2">
    <name type="scientific">Roseibium alexandrii</name>
    <dbReference type="NCBI Taxonomy" id="388408"/>
    <lineage>
        <taxon>Bacteria</taxon>
        <taxon>Pseudomonadati</taxon>
        <taxon>Pseudomonadota</taxon>
        <taxon>Alphaproteobacteria</taxon>
        <taxon>Hyphomicrobiales</taxon>
        <taxon>Stappiaceae</taxon>
        <taxon>Roseibium</taxon>
    </lineage>
</organism>
<dbReference type="OrthoDB" id="8338502at2"/>
<evidence type="ECO:0000313" key="2">
    <source>
        <dbReference type="Proteomes" id="UP000053235"/>
    </source>
</evidence>
<evidence type="ECO:0000313" key="1">
    <source>
        <dbReference type="EMBL" id="CTQ74510.1"/>
    </source>
</evidence>
<sequence>MSIEDEPSTDSLYDKPHVFFLVPYNADVDAEQDELGAMLRLGEYSDVEETARLDGFIDEYYPDQHIQDSAADGKTSTEVAAGEKDHAKGILLACDGRILLKTRGKMYSDTADFHQRTRGTYKLIIEDTYTVTVSGDVSITSTTGDINIKASAGEIVLESGTDKDIILRAGTSTNGDATGMIYEYSKGHYKSILGEEYKVSETENTFTTGTSNNFYFGAKSTINGDADFTMTVGASALVKPLLNLTITGIDVSFAASKTDLKNVYLAVRGVQTESQALKASVRSLKSEVNALHTDTSELRNETAMLTTSAEGVVSKINSMDAEITELKAVI</sequence>
<dbReference type="EMBL" id="CXWD01000017">
    <property type="protein sequence ID" value="CTQ74510.1"/>
    <property type="molecule type" value="Genomic_DNA"/>
</dbReference>
<gene>
    <name evidence="1" type="ORF">LAX5112_03886</name>
</gene>
<accession>A0A0M7AJV0</accession>
<dbReference type="AlphaFoldDB" id="A0A0M7AJV0"/>
<proteinExistence type="predicted"/>
<name>A0A0M7AJV0_9HYPH</name>
<reference evidence="2" key="1">
    <citation type="submission" date="2015-07" db="EMBL/GenBank/DDBJ databases">
        <authorList>
            <person name="Rodrigo-Torres Lidia"/>
            <person name="Arahal R.David."/>
        </authorList>
    </citation>
    <scope>NUCLEOTIDE SEQUENCE [LARGE SCALE GENOMIC DNA]</scope>
    <source>
        <strain evidence="2">CECT 5112</strain>
    </source>
</reference>
<dbReference type="RefSeq" id="WP_055673191.1">
    <property type="nucleotide sequence ID" value="NZ_CXWD01000017.1"/>
</dbReference>
<protein>
    <submittedName>
        <fullName evidence="1">Uncharacterized protein</fullName>
    </submittedName>
</protein>